<evidence type="ECO:0000256" key="1">
    <source>
        <dbReference type="ARBA" id="ARBA00022679"/>
    </source>
</evidence>
<keyword evidence="5" id="KW-1185">Reference proteome</keyword>
<dbReference type="PANTHER" id="PTHR43877">
    <property type="entry name" value="AMINOALKYLPHOSPHONATE N-ACETYLTRANSFERASE-RELATED-RELATED"/>
    <property type="match status" value="1"/>
</dbReference>
<dbReference type="PROSITE" id="PS51186">
    <property type="entry name" value="GNAT"/>
    <property type="match status" value="1"/>
</dbReference>
<name>A0A238IVU4_9RHOB</name>
<dbReference type="PANTHER" id="PTHR43877:SF2">
    <property type="entry name" value="AMINOALKYLPHOSPHONATE N-ACETYLTRANSFERASE-RELATED"/>
    <property type="match status" value="1"/>
</dbReference>
<dbReference type="Gene3D" id="3.40.630.30">
    <property type="match status" value="1"/>
</dbReference>
<organism evidence="4 5">
    <name type="scientific">Boseongicola aestuarii</name>
    <dbReference type="NCBI Taxonomy" id="1470561"/>
    <lineage>
        <taxon>Bacteria</taxon>
        <taxon>Pseudomonadati</taxon>
        <taxon>Pseudomonadota</taxon>
        <taxon>Alphaproteobacteria</taxon>
        <taxon>Rhodobacterales</taxon>
        <taxon>Paracoccaceae</taxon>
        <taxon>Boseongicola</taxon>
    </lineage>
</organism>
<dbReference type="SUPFAM" id="SSF55729">
    <property type="entry name" value="Acyl-CoA N-acyltransferases (Nat)"/>
    <property type="match status" value="1"/>
</dbReference>
<evidence type="ECO:0000256" key="2">
    <source>
        <dbReference type="ARBA" id="ARBA00023315"/>
    </source>
</evidence>
<dbReference type="Proteomes" id="UP000201838">
    <property type="component" value="Unassembled WGS sequence"/>
</dbReference>
<dbReference type="InterPro" id="IPR016181">
    <property type="entry name" value="Acyl_CoA_acyltransferase"/>
</dbReference>
<dbReference type="GO" id="GO:0016747">
    <property type="term" value="F:acyltransferase activity, transferring groups other than amino-acyl groups"/>
    <property type="evidence" value="ECO:0007669"/>
    <property type="project" value="InterPro"/>
</dbReference>
<keyword evidence="2" id="KW-0012">Acyltransferase</keyword>
<protein>
    <submittedName>
        <fullName evidence="4">Putative acetyltransferase</fullName>
    </submittedName>
</protein>
<dbReference type="RefSeq" id="WP_093972030.1">
    <property type="nucleotide sequence ID" value="NZ_FXXQ01000001.1"/>
</dbReference>
<evidence type="ECO:0000259" key="3">
    <source>
        <dbReference type="PROSITE" id="PS51186"/>
    </source>
</evidence>
<dbReference type="EMBL" id="FXXQ01000001">
    <property type="protein sequence ID" value="SMX22015.1"/>
    <property type="molecule type" value="Genomic_DNA"/>
</dbReference>
<dbReference type="OrthoDB" id="9805924at2"/>
<evidence type="ECO:0000313" key="5">
    <source>
        <dbReference type="Proteomes" id="UP000201838"/>
    </source>
</evidence>
<feature type="domain" description="N-acetyltransferase" evidence="3">
    <location>
        <begin position="3"/>
        <end position="148"/>
    </location>
</feature>
<dbReference type="Pfam" id="PF00583">
    <property type="entry name" value="Acetyltransf_1"/>
    <property type="match status" value="1"/>
</dbReference>
<accession>A0A238IVU4</accession>
<gene>
    <name evidence="4" type="ORF">BOA8489_00102</name>
</gene>
<keyword evidence="1 4" id="KW-0808">Transferase</keyword>
<proteinExistence type="predicted"/>
<sequence>MTQILHLATPDDTEKLLPMITAYHALEGINTDDDHRRTAIAPLLDGSPHGAIWLIGPKMSPVGYVAVTFGWSIEMGGLDGFIDELWIREKVRGRGMGSEAVATLIKSLRAAGLMALHLEVAQRNARAEKMYGRLGFARRPHNLMTWTA</sequence>
<dbReference type="InterPro" id="IPR000182">
    <property type="entry name" value="GNAT_dom"/>
</dbReference>
<dbReference type="InterPro" id="IPR050832">
    <property type="entry name" value="Bact_Acetyltransf"/>
</dbReference>
<reference evidence="4 5" key="1">
    <citation type="submission" date="2017-05" db="EMBL/GenBank/DDBJ databases">
        <authorList>
            <person name="Song R."/>
            <person name="Chenine A.L."/>
            <person name="Ruprecht R.M."/>
        </authorList>
    </citation>
    <scope>NUCLEOTIDE SEQUENCE [LARGE SCALE GENOMIC DNA]</scope>
    <source>
        <strain evidence="4 5">CECT 8489</strain>
    </source>
</reference>
<evidence type="ECO:0000313" key="4">
    <source>
        <dbReference type="EMBL" id="SMX22015.1"/>
    </source>
</evidence>
<dbReference type="AlphaFoldDB" id="A0A238IVU4"/>